<dbReference type="EMBL" id="BPLR01009793">
    <property type="protein sequence ID" value="GIY34655.1"/>
    <property type="molecule type" value="Genomic_DNA"/>
</dbReference>
<keyword evidence="2" id="KW-1185">Reference proteome</keyword>
<evidence type="ECO:0000313" key="1">
    <source>
        <dbReference type="EMBL" id="GIY34655.1"/>
    </source>
</evidence>
<accession>A0AAV4SQ95</accession>
<gene>
    <name evidence="1" type="ORF">CEXT_106801</name>
</gene>
<name>A0AAV4SQ95_CAEEX</name>
<sequence length="117" mass="13566">MTQIALEKSKGRNSEIAPIYYQKEPANGNASSKCMKLPTLRKILFFVNFRFNRLNPCKAAAPVSEVNLYSIFAKIMYCKNEAFSQVLVSYFKKQKKLKSYYERFSVSRFLIETIKGL</sequence>
<protein>
    <submittedName>
        <fullName evidence="1">Uncharacterized protein</fullName>
    </submittedName>
</protein>
<organism evidence="1 2">
    <name type="scientific">Caerostris extrusa</name>
    <name type="common">Bark spider</name>
    <name type="synonym">Caerostris bankana</name>
    <dbReference type="NCBI Taxonomy" id="172846"/>
    <lineage>
        <taxon>Eukaryota</taxon>
        <taxon>Metazoa</taxon>
        <taxon>Ecdysozoa</taxon>
        <taxon>Arthropoda</taxon>
        <taxon>Chelicerata</taxon>
        <taxon>Arachnida</taxon>
        <taxon>Araneae</taxon>
        <taxon>Araneomorphae</taxon>
        <taxon>Entelegynae</taxon>
        <taxon>Araneoidea</taxon>
        <taxon>Araneidae</taxon>
        <taxon>Caerostris</taxon>
    </lineage>
</organism>
<comment type="caution">
    <text evidence="1">The sequence shown here is derived from an EMBL/GenBank/DDBJ whole genome shotgun (WGS) entry which is preliminary data.</text>
</comment>
<evidence type="ECO:0000313" key="2">
    <source>
        <dbReference type="Proteomes" id="UP001054945"/>
    </source>
</evidence>
<dbReference type="AlphaFoldDB" id="A0AAV4SQ95"/>
<reference evidence="1 2" key="1">
    <citation type="submission" date="2021-06" db="EMBL/GenBank/DDBJ databases">
        <title>Caerostris extrusa draft genome.</title>
        <authorList>
            <person name="Kono N."/>
            <person name="Arakawa K."/>
        </authorList>
    </citation>
    <scope>NUCLEOTIDE SEQUENCE [LARGE SCALE GENOMIC DNA]</scope>
</reference>
<proteinExistence type="predicted"/>
<dbReference type="Proteomes" id="UP001054945">
    <property type="component" value="Unassembled WGS sequence"/>
</dbReference>